<dbReference type="NCBIfam" id="TIGR04336">
    <property type="entry name" value="AmmeMemoSam_B"/>
    <property type="match status" value="1"/>
</dbReference>
<dbReference type="CDD" id="cd00513">
    <property type="entry name" value="Ribosomal_L32_L32e"/>
    <property type="match status" value="1"/>
</dbReference>
<dbReference type="SUPFAM" id="SSF52042">
    <property type="entry name" value="Ribosomal protein L32e"/>
    <property type="match status" value="1"/>
</dbReference>
<dbReference type="SMART" id="SM01393">
    <property type="entry name" value="Ribosomal_L32e"/>
    <property type="match status" value="1"/>
</dbReference>
<dbReference type="Pfam" id="PF01875">
    <property type="entry name" value="Memo"/>
    <property type="match status" value="1"/>
</dbReference>
<dbReference type="GO" id="GO:0005840">
    <property type="term" value="C:ribosome"/>
    <property type="evidence" value="ECO:0007669"/>
    <property type="project" value="UniProtKB-KW"/>
</dbReference>
<dbReference type="HAMAP" id="MF_00055">
    <property type="entry name" value="MEMO1"/>
    <property type="match status" value="1"/>
</dbReference>
<dbReference type="STRING" id="98765.A0A2R6S5Y8"/>
<comment type="similarity">
    <text evidence="2">Belongs to the eukaryotic ribosomal protein eL32 family.</text>
</comment>
<gene>
    <name evidence="5" type="ORF">PHLCEN_2v391</name>
</gene>
<evidence type="ECO:0008006" key="7">
    <source>
        <dbReference type="Google" id="ProtNLM"/>
    </source>
</evidence>
<protein>
    <recommendedName>
        <fullName evidence="7">Protein MEMO1</fullName>
    </recommendedName>
</protein>
<dbReference type="PANTHER" id="PTHR11060">
    <property type="entry name" value="PROTEIN MEMO1"/>
    <property type="match status" value="1"/>
</dbReference>
<dbReference type="GO" id="GO:0003735">
    <property type="term" value="F:structural constituent of ribosome"/>
    <property type="evidence" value="ECO:0007669"/>
    <property type="project" value="InterPro"/>
</dbReference>
<reference evidence="5 6" key="1">
    <citation type="submission" date="2018-02" db="EMBL/GenBank/DDBJ databases">
        <title>Genome sequence of the basidiomycete white-rot fungus Phlebia centrifuga.</title>
        <authorList>
            <person name="Granchi Z."/>
            <person name="Peng M."/>
            <person name="de Vries R.P."/>
            <person name="Hilden K."/>
            <person name="Makela M.R."/>
            <person name="Grigoriev I."/>
            <person name="Riley R."/>
        </authorList>
    </citation>
    <scope>NUCLEOTIDE SEQUENCE [LARGE SCALE GENOMIC DNA]</scope>
    <source>
        <strain evidence="5 6">FBCC195</strain>
    </source>
</reference>
<evidence type="ECO:0000256" key="2">
    <source>
        <dbReference type="ARBA" id="ARBA00008431"/>
    </source>
</evidence>
<dbReference type="Proteomes" id="UP000186601">
    <property type="component" value="Unassembled WGS sequence"/>
</dbReference>
<comment type="caution">
    <text evidence="5">The sequence shown here is derived from an EMBL/GenBank/DDBJ whole genome shotgun (WGS) entry which is preliminary data.</text>
</comment>
<name>A0A2R6S5Y8_9APHY</name>
<organism evidence="5 6">
    <name type="scientific">Hermanssonia centrifuga</name>
    <dbReference type="NCBI Taxonomy" id="98765"/>
    <lineage>
        <taxon>Eukaryota</taxon>
        <taxon>Fungi</taxon>
        <taxon>Dikarya</taxon>
        <taxon>Basidiomycota</taxon>
        <taxon>Agaricomycotina</taxon>
        <taxon>Agaricomycetes</taxon>
        <taxon>Polyporales</taxon>
        <taxon>Meruliaceae</taxon>
        <taxon>Hermanssonia</taxon>
    </lineage>
</organism>
<evidence type="ECO:0000256" key="3">
    <source>
        <dbReference type="ARBA" id="ARBA00022980"/>
    </source>
</evidence>
<keyword evidence="6" id="KW-1185">Reference proteome</keyword>
<dbReference type="AlphaFoldDB" id="A0A2R6S5Y8"/>
<evidence type="ECO:0000256" key="1">
    <source>
        <dbReference type="ARBA" id="ARBA00006315"/>
    </source>
</evidence>
<keyword evidence="4" id="KW-0687">Ribonucleoprotein</keyword>
<keyword evidence="3" id="KW-0689">Ribosomal protein</keyword>
<dbReference type="GO" id="GO:1990904">
    <property type="term" value="C:ribonucleoprotein complex"/>
    <property type="evidence" value="ECO:0007669"/>
    <property type="project" value="UniProtKB-KW"/>
</dbReference>
<evidence type="ECO:0000313" key="5">
    <source>
        <dbReference type="EMBL" id="PSS37698.1"/>
    </source>
</evidence>
<dbReference type="EMBL" id="MLYV02000032">
    <property type="protein sequence ID" value="PSS37698.1"/>
    <property type="molecule type" value="Genomic_DNA"/>
</dbReference>
<dbReference type="GO" id="GO:0006412">
    <property type="term" value="P:translation"/>
    <property type="evidence" value="ECO:0007669"/>
    <property type="project" value="InterPro"/>
</dbReference>
<proteinExistence type="inferred from homology"/>
<dbReference type="OrthoDB" id="417112at2759"/>
<dbReference type="PANTHER" id="PTHR11060:SF0">
    <property type="entry name" value="PROTEIN MEMO1"/>
    <property type="match status" value="1"/>
</dbReference>
<dbReference type="Gene3D" id="3.40.830.10">
    <property type="entry name" value="LigB-like"/>
    <property type="match status" value="1"/>
</dbReference>
<comment type="similarity">
    <text evidence="1">Belongs to the MEMO1 family.</text>
</comment>
<sequence>MVKIPIIKKRTKPFKRHQSDRYKGVKEAWRKPKGIDNRVRRRFKGQLPMPKIGYGSNKKTRHLLPNGLKKFLVNNVREVDLLLMHNKTFAAEIAHNVSSRNRITILERHATHANSWYTGDGQKLDSELTTNLTAVEASHEFKPPIKGCKAIIAPHAGYSYSGPTAAWAYKSIDVTGIKRVFILGPSHHVYLDGCALSKCTKYETPIGDLPLDQETIAQLKGTGNFSEMDLQTDEDEHSIEMHLPYVRKVFEKNDISIVPILVGAINKEKETAIGAILAPYLAADDTLCVVSSDFCHWGTRFQYTFYYPKPPPSSEAPVRLSRSTSALHDLSKHPIHTSIDALDHEAMELLTMPPNTGHLAHHLFAEYLTRTKNTICGRHPIGVLLGALETLEAEGRVPHLQWVRYAQSSECYNINDSSVSYASAYVTF</sequence>
<dbReference type="InterPro" id="IPR001515">
    <property type="entry name" value="Ribosomal_eL32"/>
</dbReference>
<accession>A0A2R6S5Y8</accession>
<dbReference type="InterPro" id="IPR036351">
    <property type="entry name" value="Ribosomal_eL32_sf"/>
</dbReference>
<dbReference type="InterPro" id="IPR002737">
    <property type="entry name" value="MEMO1_fam"/>
</dbReference>
<dbReference type="CDD" id="cd07361">
    <property type="entry name" value="MEMO_like"/>
    <property type="match status" value="1"/>
</dbReference>
<evidence type="ECO:0000313" key="6">
    <source>
        <dbReference type="Proteomes" id="UP000186601"/>
    </source>
</evidence>
<evidence type="ECO:0000256" key="4">
    <source>
        <dbReference type="ARBA" id="ARBA00023274"/>
    </source>
</evidence>